<reference evidence="1 2" key="1">
    <citation type="submission" date="2016-08" db="EMBL/GenBank/DDBJ databases">
        <title>Characterization and recognition of Brachyspira hampsonii sp. nov., a novel intestinal spirochete that is pathogenic to pigs.</title>
        <authorList>
            <person name="Mirajkar N."/>
            <person name="La T."/>
            <person name="Phillips N."/>
            <person name="Hampson D."/>
            <person name="Gebhart C."/>
        </authorList>
    </citation>
    <scope>NUCLEOTIDE SEQUENCE [LARGE SCALE GENOMIC DNA]</scope>
    <source>
        <strain evidence="1 2">P280/1</strain>
    </source>
</reference>
<evidence type="ECO:0008006" key="3">
    <source>
        <dbReference type="Google" id="ProtNLM"/>
    </source>
</evidence>
<dbReference type="Proteomes" id="UP000095247">
    <property type="component" value="Unassembled WGS sequence"/>
</dbReference>
<proteinExistence type="predicted"/>
<gene>
    <name evidence="1" type="ORF">BFL38_02615</name>
</gene>
<evidence type="ECO:0000313" key="2">
    <source>
        <dbReference type="Proteomes" id="UP000095247"/>
    </source>
</evidence>
<dbReference type="InterPro" id="IPR016024">
    <property type="entry name" value="ARM-type_fold"/>
</dbReference>
<organism evidence="1 2">
    <name type="scientific">Brachyspira hampsonii</name>
    <dbReference type="NCBI Taxonomy" id="1287055"/>
    <lineage>
        <taxon>Bacteria</taxon>
        <taxon>Pseudomonadati</taxon>
        <taxon>Spirochaetota</taxon>
        <taxon>Spirochaetia</taxon>
        <taxon>Brachyspirales</taxon>
        <taxon>Brachyspiraceae</taxon>
        <taxon>Brachyspira</taxon>
    </lineage>
</organism>
<comment type="caution">
    <text evidence="1">The sequence shown here is derived from an EMBL/GenBank/DDBJ whole genome shotgun (WGS) entry which is preliminary data.</text>
</comment>
<name>A0A1E5NC44_9SPIR</name>
<dbReference type="SUPFAM" id="SSF48371">
    <property type="entry name" value="ARM repeat"/>
    <property type="match status" value="1"/>
</dbReference>
<dbReference type="AlphaFoldDB" id="A0A1E5NC44"/>
<evidence type="ECO:0000313" key="1">
    <source>
        <dbReference type="EMBL" id="OEJ13661.1"/>
    </source>
</evidence>
<dbReference type="EMBL" id="MDCO01000012">
    <property type="protein sequence ID" value="OEJ13661.1"/>
    <property type="molecule type" value="Genomic_DNA"/>
</dbReference>
<accession>A0A1E5NC44</accession>
<sequence length="245" mass="28237">MKHNLKSDLDKLANRGMALEEDVDAIKYKSLEDIIDCLNSDNAVIRTSASMNLKYYIYEDNVQNKLLLQLSKEKSLYTKIAICETLQCGDIDTAQKMKEYLGVIGNNQYKKLPKKVSSKKSYPLPRDIIARTLAKMNDDIFPVLIEVLQSNDLIKIYEALDSFGYIVFHNKSLQSEKNLEYIINIMNKYKDDKLLIWKCLTCLSAFNLEKSRDILNTFINEDDEDILSLEAKRSLSILNKKLSDI</sequence>
<dbReference type="RefSeq" id="WP_069726972.1">
    <property type="nucleotide sequence ID" value="NZ_MDCO01000012.1"/>
</dbReference>
<protein>
    <recommendedName>
        <fullName evidence="3">PBS lyase</fullName>
    </recommendedName>
</protein>